<organism evidence="11">
    <name type="scientific">Anisakis simplex</name>
    <name type="common">Herring worm</name>
    <dbReference type="NCBI Taxonomy" id="6269"/>
    <lineage>
        <taxon>Eukaryota</taxon>
        <taxon>Metazoa</taxon>
        <taxon>Ecdysozoa</taxon>
        <taxon>Nematoda</taxon>
        <taxon>Chromadorea</taxon>
        <taxon>Rhabditida</taxon>
        <taxon>Spirurina</taxon>
        <taxon>Ascaridomorpha</taxon>
        <taxon>Ascaridoidea</taxon>
        <taxon>Anisakidae</taxon>
        <taxon>Anisakis</taxon>
        <taxon>Anisakis simplex complex</taxon>
    </lineage>
</organism>
<dbReference type="OrthoDB" id="5986190at2759"/>
<dbReference type="Proteomes" id="UP000267096">
    <property type="component" value="Unassembled WGS sequence"/>
</dbReference>
<keyword evidence="4" id="KW-0802">TPR repeat</keyword>
<evidence type="ECO:0000256" key="6">
    <source>
        <dbReference type="ARBA" id="ARBA00023128"/>
    </source>
</evidence>
<dbReference type="InterPro" id="IPR011990">
    <property type="entry name" value="TPR-like_helical_dom_sf"/>
</dbReference>
<evidence type="ECO:0000313" key="10">
    <source>
        <dbReference type="Proteomes" id="UP000267096"/>
    </source>
</evidence>
<evidence type="ECO:0000256" key="5">
    <source>
        <dbReference type="ARBA" id="ARBA00022946"/>
    </source>
</evidence>
<dbReference type="Pfam" id="PF13181">
    <property type="entry name" value="TPR_8"/>
    <property type="match status" value="1"/>
</dbReference>
<evidence type="ECO:0000256" key="7">
    <source>
        <dbReference type="SAM" id="MobiDB-lite"/>
    </source>
</evidence>
<dbReference type="WBParaSite" id="ASIM_0001478501-mRNA-1">
    <property type="protein sequence ID" value="ASIM_0001478501-mRNA-1"/>
    <property type="gene ID" value="ASIM_0001478501"/>
</dbReference>
<evidence type="ECO:0000313" key="11">
    <source>
        <dbReference type="WBParaSite" id="ASIM_0001478501-mRNA-1"/>
    </source>
</evidence>
<dbReference type="PANTHER" id="PTHR13143">
    <property type="entry name" value="TETRATRICOPEPTIDE REPEAT PROTEIN 19"/>
    <property type="match status" value="1"/>
</dbReference>
<protein>
    <submittedName>
        <fullName evidence="11">Tetratricopeptide repeat protein 19, mitochondrial (inferred by orthology to a human protein)</fullName>
    </submittedName>
</protein>
<dbReference type="Pfam" id="PF13424">
    <property type="entry name" value="TPR_12"/>
    <property type="match status" value="1"/>
</dbReference>
<dbReference type="SMART" id="SM00028">
    <property type="entry name" value="TPR"/>
    <property type="match status" value="4"/>
</dbReference>
<dbReference type="InterPro" id="IPR019734">
    <property type="entry name" value="TPR_rpt"/>
</dbReference>
<evidence type="ECO:0000256" key="3">
    <source>
        <dbReference type="ARBA" id="ARBA00022737"/>
    </source>
</evidence>
<accession>A0A0M3K1N3</accession>
<dbReference type="AlphaFoldDB" id="A0A0M3K1N3"/>
<keyword evidence="3" id="KW-0677">Repeat</keyword>
<comment type="subcellular location">
    <subcellularLocation>
        <location evidence="1">Mitochondrion</location>
    </subcellularLocation>
</comment>
<feature type="transmembrane region" description="Helical" evidence="8">
    <location>
        <begin position="92"/>
        <end position="110"/>
    </location>
</feature>
<keyword evidence="6" id="KW-0496">Mitochondrion</keyword>
<dbReference type="PROSITE" id="PS51257">
    <property type="entry name" value="PROKAR_LIPOPROTEIN"/>
    <property type="match status" value="1"/>
</dbReference>
<keyword evidence="8" id="KW-0472">Membrane</keyword>
<dbReference type="SUPFAM" id="SSF48452">
    <property type="entry name" value="TPR-like"/>
    <property type="match status" value="1"/>
</dbReference>
<reference evidence="11" key="1">
    <citation type="submission" date="2017-02" db="UniProtKB">
        <authorList>
            <consortium name="WormBaseParasite"/>
        </authorList>
    </citation>
    <scope>IDENTIFICATION</scope>
</reference>
<feature type="region of interest" description="Disordered" evidence="7">
    <location>
        <begin position="39"/>
        <end position="85"/>
    </location>
</feature>
<name>A0A0M3K1N3_ANISI</name>
<dbReference type="Gene3D" id="1.25.40.10">
    <property type="entry name" value="Tetratricopeptide repeat domain"/>
    <property type="match status" value="2"/>
</dbReference>
<dbReference type="InterPro" id="IPR040395">
    <property type="entry name" value="TTC19"/>
</dbReference>
<evidence type="ECO:0000256" key="2">
    <source>
        <dbReference type="ARBA" id="ARBA00008219"/>
    </source>
</evidence>
<keyword evidence="8" id="KW-1133">Transmembrane helix</keyword>
<dbReference type="PANTHER" id="PTHR13143:SF6">
    <property type="entry name" value="TETRATRICOPEPTIDE REPEAT PROTEIN 19, MITOCHONDRIAL"/>
    <property type="match status" value="1"/>
</dbReference>
<proteinExistence type="inferred from homology"/>
<feature type="compositionally biased region" description="Low complexity" evidence="7">
    <location>
        <begin position="65"/>
        <end position="74"/>
    </location>
</feature>
<sequence>MIRSVVVCRNVALNCHMGLQAAAAACSLNDGAEERMRKFATTPVGSRFNNGKPPGRESDGQNYPTRNTRTSSRNSRSEDGGRRRWFSGKKRYGGGGVFVPLFGLSWLVTIKDLLGIEPFRTDADPLKDNVKKAFICRKYGKYEEAIQILEASLEMAKERGEELPISRVLDELANTYYEMGNLEKAEELFRLLIRRMMELHGKHESDPEFIGISLKLADIFAQNGQLENAETGYRHCVTKQMKILEEHMKKYVVAQGALVEHRHQVEAHGAAYTDPIALFGMCLEQYAHFLVTYRGEDRLAECEEYMDEVLKISYQLFGAASFHTMNLLNNFGAALILKNRFELARKYLAMGVERIVNVDECSGMIPGYYCNYAEALFHCGQKEEALKYAKKAVNLSRSEEPRVQEYARRFLHDLERDFRGRNRKNWLWFW</sequence>
<dbReference type="GO" id="GO:0005743">
    <property type="term" value="C:mitochondrial inner membrane"/>
    <property type="evidence" value="ECO:0007669"/>
    <property type="project" value="TreeGrafter"/>
</dbReference>
<dbReference type="EMBL" id="UYRR01031656">
    <property type="protein sequence ID" value="VDK51735.1"/>
    <property type="molecule type" value="Genomic_DNA"/>
</dbReference>
<evidence type="ECO:0000313" key="9">
    <source>
        <dbReference type="EMBL" id="VDK51735.1"/>
    </source>
</evidence>
<evidence type="ECO:0000256" key="1">
    <source>
        <dbReference type="ARBA" id="ARBA00004173"/>
    </source>
</evidence>
<keyword evidence="10" id="KW-1185">Reference proteome</keyword>
<keyword evidence="5" id="KW-0809">Transit peptide</keyword>
<dbReference type="GO" id="GO:0034551">
    <property type="term" value="P:mitochondrial respiratory chain complex III assembly"/>
    <property type="evidence" value="ECO:0007669"/>
    <property type="project" value="InterPro"/>
</dbReference>
<evidence type="ECO:0000256" key="8">
    <source>
        <dbReference type="SAM" id="Phobius"/>
    </source>
</evidence>
<evidence type="ECO:0000256" key="4">
    <source>
        <dbReference type="ARBA" id="ARBA00022803"/>
    </source>
</evidence>
<reference evidence="9 10" key="2">
    <citation type="submission" date="2018-11" db="EMBL/GenBank/DDBJ databases">
        <authorList>
            <consortium name="Pathogen Informatics"/>
        </authorList>
    </citation>
    <scope>NUCLEOTIDE SEQUENCE [LARGE SCALE GENOMIC DNA]</scope>
</reference>
<keyword evidence="8" id="KW-0812">Transmembrane</keyword>
<comment type="similarity">
    <text evidence="2">Belongs to the TTC19 family.</text>
</comment>
<gene>
    <name evidence="9" type="ORF">ASIM_LOCUS14195</name>
</gene>